<evidence type="ECO:0000313" key="8">
    <source>
        <dbReference type="Proteomes" id="UP000051054"/>
    </source>
</evidence>
<dbReference type="OrthoDB" id="9802872at2"/>
<sequence>MNKEEFIAEYGVKRKGTNSAKWDDLTTQFGRDDLLPLWVADTEFKIPQAAKKALNDRIEHGAFGYSRTPKSYYEAYFNWQKSRYGIELHEEWMRFGTGVVQSLSALIRTLTLPKEAVMVLQPVYYPFMQVIQDNDRKLVVSNLKNDNGRYEMDFEDIEAKMKEENVKLLIFCSPHNPVGRVWDEAELERILEICHDNQVRVIADEIHHDLIIGDKKFTSMLEIKDGLYRDNLVMVDSASKTFNMAALLNNHVVIANPQIRDIYDEVVAADASPSGSLLGMVAMEAAYRHGDEWLDNMIEVIKDNFNYVKENLQAKFPEIEVSDLEGTYLMWINLGKVLPKEKVEKIVKDHAKLAVDFGDWFGQAGLGFIRMNMATVPENVEKATAALITAIEAEK</sequence>
<dbReference type="PATRIC" id="fig|1423755.3.peg.1365"/>
<keyword evidence="7" id="KW-0808">Transferase</keyword>
<evidence type="ECO:0000256" key="3">
    <source>
        <dbReference type="ARBA" id="ARBA00022898"/>
    </source>
</evidence>
<dbReference type="InterPro" id="IPR015421">
    <property type="entry name" value="PyrdxlP-dep_Trfase_major"/>
</dbReference>
<accession>A0A0R1WQ79</accession>
<reference evidence="7 8" key="1">
    <citation type="journal article" date="2015" name="Genome Announc.">
        <title>Expanding the biotechnology potential of lactobacilli through comparative genomics of 213 strains and associated genera.</title>
        <authorList>
            <person name="Sun Z."/>
            <person name="Harris H.M."/>
            <person name="McCann A."/>
            <person name="Guo C."/>
            <person name="Argimon S."/>
            <person name="Zhang W."/>
            <person name="Yang X."/>
            <person name="Jeffery I.B."/>
            <person name="Cooney J.C."/>
            <person name="Kagawa T.F."/>
            <person name="Liu W."/>
            <person name="Song Y."/>
            <person name="Salvetti E."/>
            <person name="Wrobel A."/>
            <person name="Rasinkangas P."/>
            <person name="Parkhill J."/>
            <person name="Rea M.C."/>
            <person name="O'Sullivan O."/>
            <person name="Ritari J."/>
            <person name="Douillard F.P."/>
            <person name="Paul Ross R."/>
            <person name="Yang R."/>
            <person name="Briner A.E."/>
            <person name="Felis G.E."/>
            <person name="de Vos W.M."/>
            <person name="Barrangou R."/>
            <person name="Klaenhammer T.R."/>
            <person name="Caufield P.W."/>
            <person name="Cui Y."/>
            <person name="Zhang H."/>
            <person name="O'Toole P.W."/>
        </authorList>
    </citation>
    <scope>NUCLEOTIDE SEQUENCE [LARGE SCALE GENOMIC DNA]</scope>
    <source>
        <strain evidence="7 8">DSM 18933</strain>
    </source>
</reference>
<dbReference type="STRING" id="1423755.FC40_GL001290"/>
<proteinExistence type="inferred from homology"/>
<keyword evidence="8" id="KW-1185">Reference proteome</keyword>
<dbReference type="InterPro" id="IPR004839">
    <property type="entry name" value="Aminotransferase_I/II_large"/>
</dbReference>
<keyword evidence="7" id="KW-0032">Aminotransferase</keyword>
<evidence type="ECO:0000313" key="7">
    <source>
        <dbReference type="EMBL" id="KRM19887.1"/>
    </source>
</evidence>
<evidence type="ECO:0000256" key="5">
    <source>
        <dbReference type="ARBA" id="ARBA00037974"/>
    </source>
</evidence>
<keyword evidence="3" id="KW-0663">Pyridoxal phosphate</keyword>
<dbReference type="InterPro" id="IPR015422">
    <property type="entry name" value="PyrdxlP-dep_Trfase_small"/>
</dbReference>
<comment type="cofactor">
    <cofactor evidence="1">
        <name>pyridoxal 5'-phosphate</name>
        <dbReference type="ChEBI" id="CHEBI:597326"/>
    </cofactor>
</comment>
<protein>
    <recommendedName>
        <fullName evidence="2">cysteine-S-conjugate beta-lyase</fullName>
        <ecNumber evidence="2">4.4.1.13</ecNumber>
    </recommendedName>
</protein>
<dbReference type="CDD" id="cd00609">
    <property type="entry name" value="AAT_like"/>
    <property type="match status" value="1"/>
</dbReference>
<dbReference type="GO" id="GO:0047804">
    <property type="term" value="F:cysteine-S-conjugate beta-lyase activity"/>
    <property type="evidence" value="ECO:0007669"/>
    <property type="project" value="UniProtKB-EC"/>
</dbReference>
<keyword evidence="4" id="KW-0456">Lyase</keyword>
<organism evidence="7 8">
    <name type="scientific">Ligilactobacillus hayakitensis DSM 18933 = JCM 14209</name>
    <dbReference type="NCBI Taxonomy" id="1423755"/>
    <lineage>
        <taxon>Bacteria</taxon>
        <taxon>Bacillati</taxon>
        <taxon>Bacillota</taxon>
        <taxon>Bacilli</taxon>
        <taxon>Lactobacillales</taxon>
        <taxon>Lactobacillaceae</taxon>
        <taxon>Ligilactobacillus</taxon>
    </lineage>
</organism>
<dbReference type="Gene3D" id="3.90.1150.10">
    <property type="entry name" value="Aspartate Aminotransferase, domain 1"/>
    <property type="match status" value="1"/>
</dbReference>
<dbReference type="PANTHER" id="PTHR43525">
    <property type="entry name" value="PROTEIN MALY"/>
    <property type="match status" value="1"/>
</dbReference>
<comment type="similarity">
    <text evidence="5">Belongs to the class-II pyridoxal-phosphate-dependent aminotransferase family. MalY/PatB cystathionine beta-lyase subfamily.</text>
</comment>
<dbReference type="SUPFAM" id="SSF53383">
    <property type="entry name" value="PLP-dependent transferases"/>
    <property type="match status" value="1"/>
</dbReference>
<dbReference type="GO" id="GO:0008483">
    <property type="term" value="F:transaminase activity"/>
    <property type="evidence" value="ECO:0007669"/>
    <property type="project" value="UniProtKB-KW"/>
</dbReference>
<comment type="caution">
    <text evidence="7">The sequence shown here is derived from an EMBL/GenBank/DDBJ whole genome shotgun (WGS) entry which is preliminary data.</text>
</comment>
<gene>
    <name evidence="7" type="ORF">FC40_GL001290</name>
</gene>
<name>A0A0R1WQ79_9LACO</name>
<feature type="domain" description="Aminotransferase class I/classII large" evidence="6">
    <location>
        <begin position="44"/>
        <end position="386"/>
    </location>
</feature>
<dbReference type="eggNOG" id="COG1168">
    <property type="taxonomic scope" value="Bacteria"/>
</dbReference>
<evidence type="ECO:0000256" key="2">
    <source>
        <dbReference type="ARBA" id="ARBA00012224"/>
    </source>
</evidence>
<evidence type="ECO:0000256" key="1">
    <source>
        <dbReference type="ARBA" id="ARBA00001933"/>
    </source>
</evidence>
<dbReference type="Gene3D" id="3.40.640.10">
    <property type="entry name" value="Type I PLP-dependent aspartate aminotransferase-like (Major domain)"/>
    <property type="match status" value="1"/>
</dbReference>
<dbReference type="NCBIfam" id="TIGR04350">
    <property type="entry name" value="C_S_lyase_PatB"/>
    <property type="match status" value="1"/>
</dbReference>
<dbReference type="InterPro" id="IPR027619">
    <property type="entry name" value="C-S_lyase_PatB-like"/>
</dbReference>
<dbReference type="EC" id="4.4.1.13" evidence="2"/>
<dbReference type="AlphaFoldDB" id="A0A0R1WQ79"/>
<dbReference type="Proteomes" id="UP000051054">
    <property type="component" value="Unassembled WGS sequence"/>
</dbReference>
<evidence type="ECO:0000256" key="4">
    <source>
        <dbReference type="ARBA" id="ARBA00023239"/>
    </source>
</evidence>
<dbReference type="InterPro" id="IPR051798">
    <property type="entry name" value="Class-II_PLP-Dep_Aminotrans"/>
</dbReference>
<dbReference type="Pfam" id="PF00155">
    <property type="entry name" value="Aminotran_1_2"/>
    <property type="match status" value="1"/>
</dbReference>
<dbReference type="RefSeq" id="WP_025022412.1">
    <property type="nucleotide sequence ID" value="NZ_AZGD01000028.1"/>
</dbReference>
<dbReference type="InterPro" id="IPR015424">
    <property type="entry name" value="PyrdxlP-dep_Trfase"/>
</dbReference>
<evidence type="ECO:0000259" key="6">
    <source>
        <dbReference type="Pfam" id="PF00155"/>
    </source>
</evidence>
<dbReference type="GO" id="GO:0030170">
    <property type="term" value="F:pyridoxal phosphate binding"/>
    <property type="evidence" value="ECO:0007669"/>
    <property type="project" value="InterPro"/>
</dbReference>
<dbReference type="PANTHER" id="PTHR43525:SF1">
    <property type="entry name" value="PROTEIN MALY"/>
    <property type="match status" value="1"/>
</dbReference>
<dbReference type="EMBL" id="AZGD01000028">
    <property type="protein sequence ID" value="KRM19887.1"/>
    <property type="molecule type" value="Genomic_DNA"/>
</dbReference>